<dbReference type="AlphaFoldDB" id="A0A1C6RKP6"/>
<dbReference type="InterPro" id="IPR015378">
    <property type="entry name" value="Transposase-like_Mu_C"/>
</dbReference>
<dbReference type="GO" id="GO:0003676">
    <property type="term" value="F:nucleic acid binding"/>
    <property type="evidence" value="ECO:0007669"/>
    <property type="project" value="InterPro"/>
</dbReference>
<gene>
    <name evidence="2" type="ORF">GA0074694_2119</name>
</gene>
<dbReference type="RefSeq" id="WP_091456130.1">
    <property type="nucleotide sequence ID" value="NZ_FMHU01000001.1"/>
</dbReference>
<dbReference type="PANTHER" id="PTHR35004">
    <property type="entry name" value="TRANSPOSASE RV3428C-RELATED"/>
    <property type="match status" value="1"/>
</dbReference>
<dbReference type="Proteomes" id="UP000198906">
    <property type="component" value="Unassembled WGS sequence"/>
</dbReference>
<dbReference type="PANTHER" id="PTHR35004:SF6">
    <property type="entry name" value="TRANSPOSASE"/>
    <property type="match status" value="1"/>
</dbReference>
<proteinExistence type="predicted"/>
<evidence type="ECO:0000259" key="1">
    <source>
        <dbReference type="PROSITE" id="PS50994"/>
    </source>
</evidence>
<dbReference type="GO" id="GO:0015074">
    <property type="term" value="P:DNA integration"/>
    <property type="evidence" value="ECO:0007669"/>
    <property type="project" value="InterPro"/>
</dbReference>
<dbReference type="STRING" id="47866.GA0074694_2119"/>
<dbReference type="EMBL" id="FMHU01000001">
    <property type="protein sequence ID" value="SCL17757.1"/>
    <property type="molecule type" value="Genomic_DNA"/>
</dbReference>
<sequence>MNGNLVSVRVGAQVLFDGDVVRVVEFDGVGVTVREERSGRFRTLTLARFVAGCAATEAPEETLAAGSVGTTLAGLTRAQVEQVAARAGHVRDVLIEDGSPLRDRLRVKAAELGLAVRTVQRWVAAYRRDGEAGLVDTRVICGLGSRVDPRWDDAVRAVMAAKVNASTPTRSALLAAVSALLDERHGAGVVPRPSRATAYRRLAELAKGTNAVAGSAKGRRSIADRPQGAYGRLRATRPGEYVVLDTQDLDVFAMEPVTSRWVRAQLTVALDLFTRCVVGLRVTAVSTKAVDVAGVLYESVAGRPAPMSWPGDGAWPYHGVPQNLVFDEGMPAGDGPVCAPETLVVDHGKVFLSAHVIAVCTRLGISIQPAQPHKPTDKPTVERFFRTLREGLTQHLPAYKGPDIHARGERVEDEAFLFLHEMEDVIREWIATVYHRAKHDGLVVAEWPHLQLSPAEMFAVGVGKAGLLRIPAAPGLALDFLPVVVRTIQHYGVEVHGLRYNGSALDGYRNARSPYGGVLAGKWPVRVNPDDVRHAWFQDPADQRWHRLDWEHGPLLDTPFSAEAAAHARRLAVAGDGGFEPAKAMVELLHRWDAGLVTDRRERRMAVRLSAEYAALPAADPPVPAPRAAPACAVFADSDDDDGDLDDGFYDDAFEVLS</sequence>
<reference evidence="3" key="1">
    <citation type="submission" date="2016-06" db="EMBL/GenBank/DDBJ databases">
        <authorList>
            <person name="Varghese N."/>
        </authorList>
    </citation>
    <scope>NUCLEOTIDE SEQUENCE [LARGE SCALE GENOMIC DNA]</scope>
    <source>
        <strain evidence="3">DSM 46123</strain>
    </source>
</reference>
<feature type="domain" description="Integrase catalytic" evidence="1">
    <location>
        <begin position="234"/>
        <end position="462"/>
    </location>
</feature>
<dbReference type="PROSITE" id="PS50994">
    <property type="entry name" value="INTEGRASE"/>
    <property type="match status" value="1"/>
</dbReference>
<dbReference type="InterPro" id="IPR001584">
    <property type="entry name" value="Integrase_cat-core"/>
</dbReference>
<keyword evidence="3" id="KW-1185">Reference proteome</keyword>
<evidence type="ECO:0000313" key="3">
    <source>
        <dbReference type="Proteomes" id="UP000198906"/>
    </source>
</evidence>
<accession>A0A1C6RKP6</accession>
<organism evidence="2 3">
    <name type="scientific">Micromonospora inyonensis</name>
    <dbReference type="NCBI Taxonomy" id="47866"/>
    <lineage>
        <taxon>Bacteria</taxon>
        <taxon>Bacillati</taxon>
        <taxon>Actinomycetota</taxon>
        <taxon>Actinomycetes</taxon>
        <taxon>Micromonosporales</taxon>
        <taxon>Micromonosporaceae</taxon>
        <taxon>Micromonospora</taxon>
    </lineage>
</organism>
<name>A0A1C6RKP6_9ACTN</name>
<dbReference type="Pfam" id="PF09299">
    <property type="entry name" value="Mu-transpos_C"/>
    <property type="match status" value="1"/>
</dbReference>
<dbReference type="SUPFAM" id="SSF53098">
    <property type="entry name" value="Ribonuclease H-like"/>
    <property type="match status" value="1"/>
</dbReference>
<dbReference type="InterPro" id="IPR036397">
    <property type="entry name" value="RNaseH_sf"/>
</dbReference>
<dbReference type="Gene3D" id="3.30.420.10">
    <property type="entry name" value="Ribonuclease H-like superfamily/Ribonuclease H"/>
    <property type="match status" value="1"/>
</dbReference>
<protein>
    <submittedName>
        <fullName evidence="2">Helix-turn-helix domain-containing protein</fullName>
    </submittedName>
</protein>
<evidence type="ECO:0000313" key="2">
    <source>
        <dbReference type="EMBL" id="SCL17757.1"/>
    </source>
</evidence>
<dbReference type="InterPro" id="IPR012337">
    <property type="entry name" value="RNaseH-like_sf"/>
</dbReference>